<comment type="subcellular location">
    <subcellularLocation>
        <location evidence="1">Cell membrane</location>
        <topology evidence="1">Single-pass type I membrane protein</topology>
    </subcellularLocation>
</comment>
<feature type="chain" id="PRO_5018756923" evidence="11">
    <location>
        <begin position="41"/>
        <end position="242"/>
    </location>
</feature>
<dbReference type="InterPro" id="IPR042944">
    <property type="entry name" value="Collectrin"/>
</dbReference>
<dbReference type="FunCoup" id="A0A3Q3GIR4">
    <property type="interactions" value="928"/>
</dbReference>
<keyword evidence="4 10" id="KW-0812">Transmembrane</keyword>
<keyword evidence="3" id="KW-0597">Phosphoprotein</keyword>
<evidence type="ECO:0000256" key="7">
    <source>
        <dbReference type="ARBA" id="ARBA00023136"/>
    </source>
</evidence>
<dbReference type="PANTHER" id="PTHR46884:SF1">
    <property type="entry name" value="COLLECTRIN"/>
    <property type="match status" value="1"/>
</dbReference>
<dbReference type="Pfam" id="PF16959">
    <property type="entry name" value="Collectrin"/>
    <property type="match status" value="1"/>
</dbReference>
<keyword evidence="2" id="KW-1003">Cell membrane</keyword>
<organism evidence="13 14">
    <name type="scientific">Labrus bergylta</name>
    <name type="common">ballan wrasse</name>
    <dbReference type="NCBI Taxonomy" id="56723"/>
    <lineage>
        <taxon>Eukaryota</taxon>
        <taxon>Metazoa</taxon>
        <taxon>Chordata</taxon>
        <taxon>Craniata</taxon>
        <taxon>Vertebrata</taxon>
        <taxon>Euteleostomi</taxon>
        <taxon>Actinopterygii</taxon>
        <taxon>Neopterygii</taxon>
        <taxon>Teleostei</taxon>
        <taxon>Neoteleostei</taxon>
        <taxon>Acanthomorphata</taxon>
        <taxon>Eupercaria</taxon>
        <taxon>Labriformes</taxon>
        <taxon>Labridae</taxon>
        <taxon>Labrus</taxon>
    </lineage>
</organism>
<dbReference type="Proteomes" id="UP000261660">
    <property type="component" value="Unplaced"/>
</dbReference>
<accession>A0A3Q3GIR4</accession>
<evidence type="ECO:0000256" key="3">
    <source>
        <dbReference type="ARBA" id="ARBA00022553"/>
    </source>
</evidence>
<feature type="domain" description="Collectrin-like" evidence="12">
    <location>
        <begin position="47"/>
        <end position="242"/>
    </location>
</feature>
<feature type="signal peptide" evidence="11">
    <location>
        <begin position="1"/>
        <end position="40"/>
    </location>
</feature>
<evidence type="ECO:0000256" key="10">
    <source>
        <dbReference type="SAM" id="Phobius"/>
    </source>
</evidence>
<keyword evidence="14" id="KW-1185">Reference proteome</keyword>
<dbReference type="AlphaFoldDB" id="A0A3Q3GIR4"/>
<evidence type="ECO:0000256" key="5">
    <source>
        <dbReference type="ARBA" id="ARBA00022729"/>
    </source>
</evidence>
<reference evidence="13" key="2">
    <citation type="submission" date="2025-09" db="UniProtKB">
        <authorList>
            <consortium name="Ensembl"/>
        </authorList>
    </citation>
    <scope>IDENTIFICATION</scope>
</reference>
<feature type="region of interest" description="Disordered" evidence="9">
    <location>
        <begin position="198"/>
        <end position="242"/>
    </location>
</feature>
<dbReference type="GO" id="GO:0005886">
    <property type="term" value="C:plasma membrane"/>
    <property type="evidence" value="ECO:0007669"/>
    <property type="project" value="UniProtKB-SubCell"/>
</dbReference>
<evidence type="ECO:0000256" key="6">
    <source>
        <dbReference type="ARBA" id="ARBA00022989"/>
    </source>
</evidence>
<dbReference type="PROSITE" id="PS52010">
    <property type="entry name" value="COLLECTRIN_LIKE"/>
    <property type="match status" value="1"/>
</dbReference>
<protein>
    <submittedName>
        <fullName evidence="13">Collectrin, amino acid transport regulator</fullName>
    </submittedName>
</protein>
<proteinExistence type="predicted"/>
<evidence type="ECO:0000313" key="14">
    <source>
        <dbReference type="Proteomes" id="UP000261660"/>
    </source>
</evidence>
<dbReference type="PANTHER" id="PTHR46884">
    <property type="entry name" value="COLLECTRIN"/>
    <property type="match status" value="1"/>
</dbReference>
<keyword evidence="7 10" id="KW-0472">Membrane</keyword>
<dbReference type="InParanoid" id="A0A3Q3GIR4"/>
<evidence type="ECO:0000256" key="8">
    <source>
        <dbReference type="ARBA" id="ARBA00023180"/>
    </source>
</evidence>
<reference evidence="13" key="1">
    <citation type="submission" date="2025-08" db="UniProtKB">
        <authorList>
            <consortium name="Ensembl"/>
        </authorList>
    </citation>
    <scope>IDENTIFICATION</scope>
</reference>
<dbReference type="STRING" id="56723.ENSLBEP00000030648"/>
<dbReference type="GeneID" id="109983325"/>
<dbReference type="RefSeq" id="XP_020488636.1">
    <property type="nucleotide sequence ID" value="XM_020632980.3"/>
</dbReference>
<keyword evidence="6 10" id="KW-1133">Transmembrane helix</keyword>
<dbReference type="GeneTree" id="ENSGT00940000160862"/>
<sequence length="242" mass="27397">MLRFSLSELLQLLKNFCFSFSGKMLEKILILLCLTSAAAGQLCKPDASDGYKVRLSIKTALGDQAYLWDEKEMFLFRSTMAYAMRGQLNQQFDVSNIIVCEETARVSFWFVVTSPLNTSNLVDKKSVEEAVRKHRNRINSAFLLTDETLEFEGIPRTLEAPFTPDTPPWLIVFGVVMGAVVAGIIVFIGFSVVQKKRKKNKKTPEDEDSEEEESRGKTMENGAANEGVYNMSFTDEERFTRI</sequence>
<keyword evidence="8" id="KW-0325">Glycoprotein</keyword>
<evidence type="ECO:0000313" key="13">
    <source>
        <dbReference type="Ensembl" id="ENSLBEP00000030648.1"/>
    </source>
</evidence>
<evidence type="ECO:0000256" key="2">
    <source>
        <dbReference type="ARBA" id="ARBA00022475"/>
    </source>
</evidence>
<evidence type="ECO:0000256" key="11">
    <source>
        <dbReference type="SAM" id="SignalP"/>
    </source>
</evidence>
<keyword evidence="5 11" id="KW-0732">Signal</keyword>
<evidence type="ECO:0000259" key="12">
    <source>
        <dbReference type="PROSITE" id="PS52010"/>
    </source>
</evidence>
<evidence type="ECO:0000256" key="9">
    <source>
        <dbReference type="SAM" id="MobiDB-lite"/>
    </source>
</evidence>
<evidence type="ECO:0000256" key="4">
    <source>
        <dbReference type="ARBA" id="ARBA00022692"/>
    </source>
</evidence>
<dbReference type="GO" id="GO:0070062">
    <property type="term" value="C:extracellular exosome"/>
    <property type="evidence" value="ECO:0007669"/>
    <property type="project" value="TreeGrafter"/>
</dbReference>
<dbReference type="InterPro" id="IPR031588">
    <property type="entry name" value="Collectrin_dom"/>
</dbReference>
<dbReference type="CTD" id="57393"/>
<dbReference type="OrthoDB" id="9899436at2759"/>
<feature type="transmembrane region" description="Helical" evidence="10">
    <location>
        <begin position="169"/>
        <end position="193"/>
    </location>
</feature>
<name>A0A3Q3GIR4_9LABR</name>
<dbReference type="GO" id="GO:0051957">
    <property type="term" value="P:positive regulation of amino acid transport"/>
    <property type="evidence" value="ECO:0007669"/>
    <property type="project" value="TreeGrafter"/>
</dbReference>
<evidence type="ECO:0000256" key="1">
    <source>
        <dbReference type="ARBA" id="ARBA00004251"/>
    </source>
</evidence>
<dbReference type="Ensembl" id="ENSLBET00000032062.1">
    <property type="protein sequence ID" value="ENSLBEP00000030648.1"/>
    <property type="gene ID" value="ENSLBEG00000023134.1"/>
</dbReference>